<keyword evidence="2" id="KW-1185">Reference proteome</keyword>
<comment type="caution">
    <text evidence="1">The sequence shown here is derived from an EMBL/GenBank/DDBJ whole genome shotgun (WGS) entry which is preliminary data.</text>
</comment>
<protein>
    <submittedName>
        <fullName evidence="1">Uncharacterized protein</fullName>
    </submittedName>
</protein>
<evidence type="ECO:0000313" key="1">
    <source>
        <dbReference type="EMBL" id="RCV89371.1"/>
    </source>
</evidence>
<name>A0A368TXQ0_9GAMM</name>
<evidence type="ECO:0000313" key="2">
    <source>
        <dbReference type="Proteomes" id="UP000252405"/>
    </source>
</evidence>
<organism evidence="1 2">
    <name type="scientific">Billgrantia montanilacus</name>
    <dbReference type="NCBI Taxonomy" id="2282305"/>
    <lineage>
        <taxon>Bacteria</taxon>
        <taxon>Pseudomonadati</taxon>
        <taxon>Pseudomonadota</taxon>
        <taxon>Gammaproteobacteria</taxon>
        <taxon>Oceanospirillales</taxon>
        <taxon>Halomonadaceae</taxon>
        <taxon>Billgrantia</taxon>
    </lineage>
</organism>
<proteinExistence type="predicted"/>
<accession>A0A368TXQ0</accession>
<gene>
    <name evidence="1" type="ORF">DU505_10000</name>
</gene>
<dbReference type="Proteomes" id="UP000252405">
    <property type="component" value="Unassembled WGS sequence"/>
</dbReference>
<dbReference type="EMBL" id="QPII01000006">
    <property type="protein sequence ID" value="RCV89371.1"/>
    <property type="molecule type" value="Genomic_DNA"/>
</dbReference>
<sequence length="150" mass="17433">MLWHRLEQQSIIRMRDLLDRLADPAAVAQLLTRLNDIKQKLRFLPLSLTVPDIKPGMLWKAGNSEYFLINWTRWSISPIGEKLPISALYENTFSYSLEFIASEREDIDKIEPHEVQLSALISEFDQRLQRARYAEAYALVSKILFAAKRG</sequence>
<reference evidence="1 2" key="1">
    <citation type="submission" date="2018-07" db="EMBL/GenBank/DDBJ databases">
        <title>Halomonas montanilacus sp. nov., isolated from Lake Pengyan on Tibetan Plateau.</title>
        <authorList>
            <person name="Lu H."/>
            <person name="Xing P."/>
            <person name="Wu Q."/>
        </authorList>
    </citation>
    <scope>NUCLEOTIDE SEQUENCE [LARGE SCALE GENOMIC DNA]</scope>
    <source>
        <strain evidence="1 2">PYC7W</strain>
    </source>
</reference>
<dbReference type="AlphaFoldDB" id="A0A368TXQ0"/>